<dbReference type="AlphaFoldDB" id="A0A0F9W7H3"/>
<comment type="caution">
    <text evidence="2">The sequence shown here is derived from an EMBL/GenBank/DDBJ whole genome shotgun (WGS) entry which is preliminary data.</text>
</comment>
<dbReference type="EMBL" id="LAZR01000010">
    <property type="protein sequence ID" value="KKO08238.1"/>
    <property type="molecule type" value="Genomic_DNA"/>
</dbReference>
<evidence type="ECO:0000259" key="1">
    <source>
        <dbReference type="Pfam" id="PF01764"/>
    </source>
</evidence>
<dbReference type="SUPFAM" id="SSF53474">
    <property type="entry name" value="alpha/beta-Hydrolases"/>
    <property type="match status" value="1"/>
</dbReference>
<gene>
    <name evidence="2" type="ORF">LCGC14_0049330</name>
</gene>
<sequence>MGHWTNGLIAVMRSTRFALLFALLGGCASPAEHADVAAERAGLSTVALVGGGFSLKGFERQVAGRHATVFIEGDGRPWRAGGRVIAEDPTPSRLIALEWMEQTPGPALYLGRPCYFQSAAAQPCDAMLWTYGRYSQEVVQSMAEALEGWLQRRPDISSLTLVGHSGGGVLALLLAERVLRTNEVIALSTPVDIVAWTELHGYTRLFASHNPVHQAGWRAGVQRSFYFGEVDQQVPPSHFVLPAQAVPGAQVTVVKGIGHDCCGPDIWLNNSH</sequence>
<feature type="domain" description="Fungal lipase-type" evidence="1">
    <location>
        <begin position="132"/>
        <end position="189"/>
    </location>
</feature>
<name>A0A0F9W7H3_9ZZZZ</name>
<reference evidence="2" key="1">
    <citation type="journal article" date="2015" name="Nature">
        <title>Complex archaea that bridge the gap between prokaryotes and eukaryotes.</title>
        <authorList>
            <person name="Spang A."/>
            <person name="Saw J.H."/>
            <person name="Jorgensen S.L."/>
            <person name="Zaremba-Niedzwiedzka K."/>
            <person name="Martijn J."/>
            <person name="Lind A.E."/>
            <person name="van Eijk R."/>
            <person name="Schleper C."/>
            <person name="Guy L."/>
            <person name="Ettema T.J."/>
        </authorList>
    </citation>
    <scope>NUCLEOTIDE SEQUENCE</scope>
</reference>
<proteinExistence type="predicted"/>
<accession>A0A0F9W7H3</accession>
<organism evidence="2">
    <name type="scientific">marine sediment metagenome</name>
    <dbReference type="NCBI Taxonomy" id="412755"/>
    <lineage>
        <taxon>unclassified sequences</taxon>
        <taxon>metagenomes</taxon>
        <taxon>ecological metagenomes</taxon>
    </lineage>
</organism>
<evidence type="ECO:0000313" key="2">
    <source>
        <dbReference type="EMBL" id="KKO08238.1"/>
    </source>
</evidence>
<dbReference type="GO" id="GO:0006629">
    <property type="term" value="P:lipid metabolic process"/>
    <property type="evidence" value="ECO:0007669"/>
    <property type="project" value="InterPro"/>
</dbReference>
<dbReference type="Gene3D" id="3.40.50.1820">
    <property type="entry name" value="alpha/beta hydrolase"/>
    <property type="match status" value="1"/>
</dbReference>
<protein>
    <recommendedName>
        <fullName evidence="1">Fungal lipase-type domain-containing protein</fullName>
    </recommendedName>
</protein>
<dbReference type="InterPro" id="IPR002921">
    <property type="entry name" value="Fungal_lipase-type"/>
</dbReference>
<dbReference type="Pfam" id="PF01764">
    <property type="entry name" value="Lipase_3"/>
    <property type="match status" value="1"/>
</dbReference>
<dbReference type="InterPro" id="IPR029058">
    <property type="entry name" value="AB_hydrolase_fold"/>
</dbReference>